<evidence type="ECO:0000313" key="1">
    <source>
        <dbReference type="EMBL" id="KAJ2923375.1"/>
    </source>
</evidence>
<feature type="non-terminal residue" evidence="1">
    <location>
        <position position="1"/>
    </location>
</feature>
<protein>
    <submittedName>
        <fullName evidence="1">Uncharacterized protein</fullName>
    </submittedName>
</protein>
<dbReference type="AlphaFoldDB" id="A0A9W8M939"/>
<dbReference type="Proteomes" id="UP001140091">
    <property type="component" value="Unassembled WGS sequence"/>
</dbReference>
<reference evidence="1" key="1">
    <citation type="submission" date="2022-06" db="EMBL/GenBank/DDBJ databases">
        <title>Genome Sequence of Candolleomyces eurysporus.</title>
        <authorList>
            <person name="Buettner E."/>
        </authorList>
    </citation>
    <scope>NUCLEOTIDE SEQUENCE</scope>
    <source>
        <strain evidence="1">VTCC 930004</strain>
    </source>
</reference>
<name>A0A9W8M939_9AGAR</name>
<keyword evidence="2" id="KW-1185">Reference proteome</keyword>
<sequence>MQFKDTFVVVLTLLGAAALGVALPSVGEPPFPEIRSG</sequence>
<accession>A0A9W8M939</accession>
<comment type="caution">
    <text evidence="1">The sequence shown here is derived from an EMBL/GenBank/DDBJ whole genome shotgun (WGS) entry which is preliminary data.</text>
</comment>
<organism evidence="1 2">
    <name type="scientific">Candolleomyces eurysporus</name>
    <dbReference type="NCBI Taxonomy" id="2828524"/>
    <lineage>
        <taxon>Eukaryota</taxon>
        <taxon>Fungi</taxon>
        <taxon>Dikarya</taxon>
        <taxon>Basidiomycota</taxon>
        <taxon>Agaricomycotina</taxon>
        <taxon>Agaricomycetes</taxon>
        <taxon>Agaricomycetidae</taxon>
        <taxon>Agaricales</taxon>
        <taxon>Agaricineae</taxon>
        <taxon>Psathyrellaceae</taxon>
        <taxon>Candolleomyces</taxon>
    </lineage>
</organism>
<evidence type="ECO:0000313" key="2">
    <source>
        <dbReference type="Proteomes" id="UP001140091"/>
    </source>
</evidence>
<gene>
    <name evidence="1" type="ORF">H1R20_g13716</name>
</gene>
<proteinExistence type="predicted"/>
<dbReference type="EMBL" id="JANBPK010001351">
    <property type="protein sequence ID" value="KAJ2923375.1"/>
    <property type="molecule type" value="Genomic_DNA"/>
</dbReference>